<gene>
    <name evidence="8" type="primary">DPMS3</name>
    <name evidence="8" type="ORF">CR513_52589</name>
</gene>
<comment type="caution">
    <text evidence="8">The sequence shown here is derived from an EMBL/GenBank/DDBJ whole genome shotgun (WGS) entry which is preliminary data.</text>
</comment>
<feature type="non-terminal residue" evidence="8">
    <location>
        <position position="194"/>
    </location>
</feature>
<evidence type="ECO:0000313" key="9">
    <source>
        <dbReference type="Proteomes" id="UP000257109"/>
    </source>
</evidence>
<evidence type="ECO:0000256" key="7">
    <source>
        <dbReference type="SAM" id="Phobius"/>
    </source>
</evidence>
<proteinExistence type="inferred from homology"/>
<dbReference type="EMBL" id="QJKJ01012549">
    <property type="protein sequence ID" value="RDX68426.1"/>
    <property type="molecule type" value="Genomic_DNA"/>
</dbReference>
<evidence type="ECO:0000256" key="3">
    <source>
        <dbReference type="ARBA" id="ARBA00022692"/>
    </source>
</evidence>
<dbReference type="GO" id="GO:0005789">
    <property type="term" value="C:endoplasmic reticulum membrane"/>
    <property type="evidence" value="ECO:0007669"/>
    <property type="project" value="UniProtKB-SubCell"/>
</dbReference>
<comment type="similarity">
    <text evidence="2">Belongs to the DPM3 family.</text>
</comment>
<feature type="transmembrane region" description="Helical" evidence="7">
    <location>
        <begin position="7"/>
        <end position="28"/>
    </location>
</feature>
<keyword evidence="9" id="KW-1185">Reference proteome</keyword>
<evidence type="ECO:0000256" key="2">
    <source>
        <dbReference type="ARBA" id="ARBA00010430"/>
    </source>
</evidence>
<keyword evidence="3 7" id="KW-0812">Transmembrane</keyword>
<evidence type="ECO:0000256" key="5">
    <source>
        <dbReference type="ARBA" id="ARBA00022989"/>
    </source>
</evidence>
<dbReference type="PANTHER" id="PTHR16433">
    <property type="entry name" value="DOLICHOL-PHOSPHATE MANNOSYLTRANSFERASE SUBUNIT 3"/>
    <property type="match status" value="1"/>
</dbReference>
<comment type="subcellular location">
    <subcellularLocation>
        <location evidence="1">Endoplasmic reticulum membrane</location>
        <topology evidence="1">Multi-pass membrane protein</topology>
    </subcellularLocation>
</comment>
<dbReference type="GO" id="GO:0006506">
    <property type="term" value="P:GPI anchor biosynthetic process"/>
    <property type="evidence" value="ECO:0007669"/>
    <property type="project" value="TreeGrafter"/>
</dbReference>
<dbReference type="STRING" id="157652.A0A371ER39"/>
<dbReference type="AlphaFoldDB" id="A0A371ER39"/>
<dbReference type="Proteomes" id="UP000257109">
    <property type="component" value="Unassembled WGS sequence"/>
</dbReference>
<feature type="non-terminal residue" evidence="8">
    <location>
        <position position="1"/>
    </location>
</feature>
<evidence type="ECO:0000256" key="6">
    <source>
        <dbReference type="ARBA" id="ARBA00023136"/>
    </source>
</evidence>
<keyword evidence="4" id="KW-0256">Endoplasmic reticulum</keyword>
<dbReference type="PANTHER" id="PTHR16433:SF0">
    <property type="entry name" value="DOLICHOL-PHOSPHATE MANNOSYLTRANSFERASE SUBUNIT 3"/>
    <property type="match status" value="1"/>
</dbReference>
<keyword evidence="6 7" id="KW-0472">Membrane</keyword>
<dbReference type="InterPro" id="IPR013174">
    <property type="entry name" value="DPM3"/>
</dbReference>
<dbReference type="GO" id="GO:0033185">
    <property type="term" value="C:dolichol-phosphate-mannose synthase complex"/>
    <property type="evidence" value="ECO:0007669"/>
    <property type="project" value="TreeGrafter"/>
</dbReference>
<evidence type="ECO:0000313" key="8">
    <source>
        <dbReference type="EMBL" id="RDX68426.1"/>
    </source>
</evidence>
<reference evidence="8" key="1">
    <citation type="submission" date="2018-05" db="EMBL/GenBank/DDBJ databases">
        <title>Draft genome of Mucuna pruriens seed.</title>
        <authorList>
            <person name="Nnadi N.E."/>
            <person name="Vos R."/>
            <person name="Hasami M.H."/>
            <person name="Devisetty U.K."/>
            <person name="Aguiy J.C."/>
        </authorList>
    </citation>
    <scope>NUCLEOTIDE SEQUENCE [LARGE SCALE GENOMIC DNA]</scope>
    <source>
        <strain evidence="8">JCA_2017</strain>
    </source>
</reference>
<dbReference type="OrthoDB" id="2014333at2759"/>
<accession>A0A371ER39</accession>
<name>A0A371ER39_MUCPR</name>
<evidence type="ECO:0000256" key="4">
    <source>
        <dbReference type="ARBA" id="ARBA00022824"/>
    </source>
</evidence>
<protein>
    <submittedName>
        <fullName evidence="8">Dolichol-phosphate mannose synthase subunit 3</fullName>
    </submittedName>
</protein>
<keyword evidence="5 7" id="KW-1133">Transmembrane helix</keyword>
<feature type="transmembrane region" description="Helical" evidence="7">
    <location>
        <begin position="58"/>
        <end position="79"/>
    </location>
</feature>
<evidence type="ECO:0000256" key="1">
    <source>
        <dbReference type="ARBA" id="ARBA00004477"/>
    </source>
</evidence>
<sequence>MGQIGNWALPFRLFVGILVAVSISPFFFDLAVQISFRHLSPAAATDAVNSVFTSESKLVFLSSSSFVLGFAALHFAFFLHTHHQIHRLSQSITRKISMLINEAYCEDFDIGNIHYCVMGWPYTNFYGSTQSYLVGCYGLLMVGVGLMSFPTCPQEALLLQKDIVEAKEYLKQKGVDLTGQGLDDREDLDEQENH</sequence>
<dbReference type="Pfam" id="PF08285">
    <property type="entry name" value="DPM3"/>
    <property type="match status" value="1"/>
</dbReference>
<organism evidence="8 9">
    <name type="scientific">Mucuna pruriens</name>
    <name type="common">Velvet bean</name>
    <name type="synonym">Dolichos pruriens</name>
    <dbReference type="NCBI Taxonomy" id="157652"/>
    <lineage>
        <taxon>Eukaryota</taxon>
        <taxon>Viridiplantae</taxon>
        <taxon>Streptophyta</taxon>
        <taxon>Embryophyta</taxon>
        <taxon>Tracheophyta</taxon>
        <taxon>Spermatophyta</taxon>
        <taxon>Magnoliopsida</taxon>
        <taxon>eudicotyledons</taxon>
        <taxon>Gunneridae</taxon>
        <taxon>Pentapetalae</taxon>
        <taxon>rosids</taxon>
        <taxon>fabids</taxon>
        <taxon>Fabales</taxon>
        <taxon>Fabaceae</taxon>
        <taxon>Papilionoideae</taxon>
        <taxon>50 kb inversion clade</taxon>
        <taxon>NPAAA clade</taxon>
        <taxon>indigoferoid/millettioid clade</taxon>
        <taxon>Phaseoleae</taxon>
        <taxon>Mucuna</taxon>
    </lineage>
</organism>